<accession>A0A397Y2Q9</accession>
<dbReference type="EMBL" id="CM010636">
    <property type="protein sequence ID" value="RID45944.1"/>
    <property type="molecule type" value="Genomic_DNA"/>
</dbReference>
<reference evidence="2 3" key="1">
    <citation type="submission" date="2018-06" db="EMBL/GenBank/DDBJ databases">
        <title>WGS assembly of Brassica rapa FPsc.</title>
        <authorList>
            <person name="Bowman J."/>
            <person name="Kohchi T."/>
            <person name="Yamato K."/>
            <person name="Jenkins J."/>
            <person name="Shu S."/>
            <person name="Ishizaki K."/>
            <person name="Yamaoka S."/>
            <person name="Nishihama R."/>
            <person name="Nakamura Y."/>
            <person name="Berger F."/>
            <person name="Adam C."/>
            <person name="Aki S."/>
            <person name="Althoff F."/>
            <person name="Araki T."/>
            <person name="Arteaga-Vazquez M."/>
            <person name="Balasubrmanian S."/>
            <person name="Bauer D."/>
            <person name="Boehm C."/>
            <person name="Briginshaw L."/>
            <person name="Caballero-Perez J."/>
            <person name="Catarino B."/>
            <person name="Chen F."/>
            <person name="Chiyoda S."/>
            <person name="Chovatia M."/>
            <person name="Davies K."/>
            <person name="Delmans M."/>
            <person name="Demura T."/>
            <person name="Dierschke T."/>
            <person name="Dolan L."/>
            <person name="Dorantes-Acosta A."/>
            <person name="Eklund D."/>
            <person name="Florent S."/>
            <person name="Flores-Sandoval E."/>
            <person name="Fujiyama A."/>
            <person name="Fukuzawa H."/>
            <person name="Galik B."/>
            <person name="Grimanelli D."/>
            <person name="Grimwood J."/>
            <person name="Grossniklaus U."/>
            <person name="Hamada T."/>
            <person name="Haseloff J."/>
            <person name="Hetherington A."/>
            <person name="Higo A."/>
            <person name="Hirakawa Y."/>
            <person name="Hundley H."/>
            <person name="Ikeda Y."/>
            <person name="Inoue K."/>
            <person name="Inoue S."/>
            <person name="Ishida S."/>
            <person name="Jia Q."/>
            <person name="Kakita M."/>
            <person name="Kanazawa T."/>
            <person name="Kawai Y."/>
            <person name="Kawashima T."/>
            <person name="Kennedy M."/>
            <person name="Kinose K."/>
            <person name="Kinoshita T."/>
            <person name="Kohara Y."/>
            <person name="Koide E."/>
            <person name="Komatsu K."/>
            <person name="Kopischke S."/>
            <person name="Kubo M."/>
            <person name="Kyozuka J."/>
            <person name="Lagercrantz U."/>
            <person name="Lin S."/>
            <person name="Lindquist E."/>
            <person name="Lipzen A."/>
            <person name="Lu C."/>
            <person name="Luna E."/>
            <person name="Martienssen R."/>
            <person name="Minamino N."/>
            <person name="Mizutani M."/>
            <person name="Mizutani M."/>
            <person name="Mochizuki N."/>
            <person name="Monte I."/>
            <person name="Mosher R."/>
            <person name="Nagasaki H."/>
            <person name="Nakagami H."/>
            <person name="Naramoto S."/>
            <person name="Nishitani K."/>
            <person name="Ohtani M."/>
            <person name="Okamoto T."/>
            <person name="Okumura M."/>
            <person name="Phillips J."/>
            <person name="Pollak B."/>
            <person name="Reinders A."/>
            <person name="Roevekamp M."/>
            <person name="Sano R."/>
            <person name="Sawa S."/>
            <person name="Schmid M."/>
            <person name="Shirakawa M."/>
            <person name="Solano R."/>
            <person name="Spunde A."/>
            <person name="Suetsugu N."/>
            <person name="Sugano S."/>
            <person name="Sugiyama A."/>
            <person name="Sun R."/>
            <person name="Suzuki Y."/>
            <person name="Takenaka M."/>
            <person name="Takezawa D."/>
            <person name="Tomogane H."/>
            <person name="Tsuzuki M."/>
            <person name="Ueda T."/>
            <person name="Umeda M."/>
            <person name="Ward J."/>
            <person name="Watanabe Y."/>
            <person name="Yazaki K."/>
            <person name="Yokoyama R."/>
            <person name="Yoshitake Y."/>
            <person name="Yotsui I."/>
            <person name="Zachgo S."/>
            <person name="Schmutz J."/>
        </authorList>
    </citation>
    <scope>NUCLEOTIDE SEQUENCE [LARGE SCALE GENOMIC DNA]</scope>
    <source>
        <strain evidence="3">cv. B-3</strain>
    </source>
</reference>
<dbReference type="Gene3D" id="2.60.210.10">
    <property type="entry name" value="Apoptosis, Tumor Necrosis Factor Receptor Associated Protein 2, Chain A"/>
    <property type="match status" value="1"/>
</dbReference>
<dbReference type="InterPro" id="IPR008974">
    <property type="entry name" value="TRAF-like"/>
</dbReference>
<dbReference type="SMART" id="SM00061">
    <property type="entry name" value="MATH"/>
    <property type="match status" value="1"/>
</dbReference>
<dbReference type="CDD" id="cd00121">
    <property type="entry name" value="MATH"/>
    <property type="match status" value="1"/>
</dbReference>
<gene>
    <name evidence="2" type="ORF">BRARA_I02638</name>
</gene>
<dbReference type="InterPro" id="IPR002083">
    <property type="entry name" value="MATH/TRAF_dom"/>
</dbReference>
<sequence>MSEITKEDFANPSELYGTYTWKIGKFSEICKKEIRSNVFEIGGHQWYILFYPQGCEICNHLSVFLCAANHQKLLPGWNHFAVFTVSLMNSHPNKSKHSDTLHKFYKREHDWGWKKFIELPRLLDGFIDDSGSLIIKAQVQVIRKSVNGPFPCLDSQYRKELLRVYFTVVKQIFLRFMKEKRNKLMEDKTRWTSLCAFWLGMDQKPRRAMSREKMDVIQKLVVKHFFINKNVTSPLVMDFLFKGLNYLVLDTNKEKIILTISKQIVRLLKDDSDASENTLKTLEDEPKKEIAFAAKELAVPIVSVDNDMFVLADDMMLLLEKAVLEPFPDERVPPNRIEVDYAEEGDDEKLLTEYARHTLEVFVLDHIFCNKIEIAYKEASELKMHEELIREEDLKKRRVNSTKSS</sequence>
<feature type="domain" description="MATH" evidence="1">
    <location>
        <begin position="16"/>
        <end position="139"/>
    </location>
</feature>
<dbReference type="Pfam" id="PF22486">
    <property type="entry name" value="MATH_2"/>
    <property type="match status" value="1"/>
</dbReference>
<organism evidence="2 3">
    <name type="scientific">Brassica campestris</name>
    <name type="common">Field mustard</name>
    <dbReference type="NCBI Taxonomy" id="3711"/>
    <lineage>
        <taxon>Eukaryota</taxon>
        <taxon>Viridiplantae</taxon>
        <taxon>Streptophyta</taxon>
        <taxon>Embryophyta</taxon>
        <taxon>Tracheophyta</taxon>
        <taxon>Spermatophyta</taxon>
        <taxon>Magnoliopsida</taxon>
        <taxon>eudicotyledons</taxon>
        <taxon>Gunneridae</taxon>
        <taxon>Pentapetalae</taxon>
        <taxon>rosids</taxon>
        <taxon>malvids</taxon>
        <taxon>Brassicales</taxon>
        <taxon>Brassicaceae</taxon>
        <taxon>Brassiceae</taxon>
        <taxon>Brassica</taxon>
    </lineage>
</organism>
<proteinExistence type="predicted"/>
<evidence type="ECO:0000259" key="1">
    <source>
        <dbReference type="PROSITE" id="PS50144"/>
    </source>
</evidence>
<dbReference type="InterPro" id="IPR055327">
    <property type="entry name" value="TRAF1A/B"/>
</dbReference>
<evidence type="ECO:0000313" key="3">
    <source>
        <dbReference type="Proteomes" id="UP000264353"/>
    </source>
</evidence>
<dbReference type="PROSITE" id="PS50144">
    <property type="entry name" value="MATH"/>
    <property type="match status" value="1"/>
</dbReference>
<dbReference type="Proteomes" id="UP000264353">
    <property type="component" value="Chromosome A9"/>
</dbReference>
<name>A0A397Y2Q9_BRACM</name>
<dbReference type="PANTHER" id="PTHR47477">
    <property type="entry name" value="TNF RECEPTOR-ASSOCIATED FACTOR HOMOLOG 1A"/>
    <property type="match status" value="1"/>
</dbReference>
<dbReference type="SUPFAM" id="SSF49599">
    <property type="entry name" value="TRAF domain-like"/>
    <property type="match status" value="1"/>
</dbReference>
<protein>
    <recommendedName>
        <fullName evidence="1">MATH domain-containing protein</fullName>
    </recommendedName>
</protein>
<evidence type="ECO:0000313" key="2">
    <source>
        <dbReference type="EMBL" id="RID45944.1"/>
    </source>
</evidence>
<dbReference type="AlphaFoldDB" id="A0A397Y2Q9"/>
<dbReference type="PANTHER" id="PTHR47477:SF8">
    <property type="entry name" value="TNF RECEPTOR-ASSOCIATED FACTOR HOMOLOG 1A"/>
    <property type="match status" value="1"/>
</dbReference>